<dbReference type="Gene3D" id="3.30.200.20">
    <property type="entry name" value="Phosphorylase Kinase, domain 1"/>
    <property type="match status" value="1"/>
</dbReference>
<dbReference type="InterPro" id="IPR017892">
    <property type="entry name" value="Pkinase_C"/>
</dbReference>
<dbReference type="GO" id="GO:0005524">
    <property type="term" value="F:ATP binding"/>
    <property type="evidence" value="ECO:0007669"/>
    <property type="project" value="UniProtKB-UniRule"/>
</dbReference>
<feature type="region of interest" description="Disordered" evidence="12">
    <location>
        <begin position="117"/>
        <end position="145"/>
    </location>
</feature>
<keyword evidence="4" id="KW-0597">Phosphoprotein</keyword>
<dbReference type="SMART" id="SM00133">
    <property type="entry name" value="S_TK_X"/>
    <property type="match status" value="1"/>
</dbReference>
<dbReference type="PROSITE" id="PS00108">
    <property type="entry name" value="PROTEIN_KINASE_ST"/>
    <property type="match status" value="1"/>
</dbReference>
<evidence type="ECO:0000256" key="5">
    <source>
        <dbReference type="ARBA" id="ARBA00022679"/>
    </source>
</evidence>
<protein>
    <recommendedName>
        <fullName evidence="2">non-specific serine/threonine protein kinase</fullName>
        <ecNumber evidence="2">2.7.11.1</ecNumber>
    </recommendedName>
</protein>
<sequence length="1103" mass="127842">MRSTSIILFLRSSHYLVLRRARCHFTVESTEIGQNQRISHQYRESVEPLRLKSDRDASGNASLHTIPGTMKENHRLEVASRANRSQNDHKKLWNTYQECTNSLSRTQLHDQSISRTVLQGKNRHGCKKEVGRPMPGSNSSSTTHNRKLYRPKTIQGDTRHTSEKTMQGYNDLDSFASDRDSHCFIDDRLRTHSTVSRSKRPATSIIARAKARPDTDREGRIYHNSADTDYWYRTSNPHAPSHTPHFTSEQERKSDSISTQLLREKKKEMLDRNNRLSEHVHMADQYQRNSIGLESDASSSSSFQIDGFYRDFHPGMPREHHDVARKSREDLNDTIEQVVIPRWIVCNASQIDSAEKEKSSYVTSSQIEKEEDEDISDISLNQPVSSVTRTSNRAGLFRKPLRKWAIIASKHESKQFTVFQLVVYYQSKRVSTLEKRFSQFRVLHKLMCRENPAILQLKFPHRHFFSSMSLHVITQRKECLELYINSLLSIAPRSRNLHHFFSTDIVTGSFVDNNEEKSNFIFDPDQMRNENSSIHHQSKPHRKQQGTQHSSPGSSSFELDRQSRLSRKSSQRNTCGSLKSFASFRYGSESEVEQLVTISDFEILQVLGKGSFGKVYMVRKHLTQEIFAMKVLRKAELVKRNQVRHTMTERQVLTLISHPFIVSMRYAFQTSSKLIMISDYCCGGEIFFHLKKFRSFSEAMVRFYAAELIAALSHLHGHNILYRDLKPENILLDQDGHIQLTDFGLSKMKCSVFHGAKTFCGTPEYLAPEMLHSRKNKTQYGTAIDWWSLGTLIYEMLTGWPPFFDQNCDVMCTKILKAPLRFPAQFGLSPVVRNLIAGLLHRDPAKRLGCRASHGGVQELKLHPFFSNINWELLELRSVKPPFKPRIRSPTDTQNFDKMFTRETLDQLTLRLSFCIAGRMMRKPKAKSKKDSKHIESAKELVETVEQLCNVYIDYKLDGKWNELLNVFEAPENTENWNDIARICASQHEVDSLSFWHLERLAMGELETGRNAWTNEFISFQKESEKSKILMQTILDKGEEAERKRKHHEEAMKVQREVVLQELQAAKDYQRRLYGKDDNHDREEMKPVSVKQRLLDAIESAQK</sequence>
<dbReference type="Pfam" id="PF00433">
    <property type="entry name" value="Pkinase_C"/>
    <property type="match status" value="1"/>
</dbReference>
<dbReference type="InterPro" id="IPR045270">
    <property type="entry name" value="STKc_AGC"/>
</dbReference>
<dbReference type="EC" id="2.7.11.1" evidence="2"/>
<dbReference type="InterPro" id="IPR036871">
    <property type="entry name" value="PX_dom_sf"/>
</dbReference>
<dbReference type="CDD" id="cd06093">
    <property type="entry name" value="PX_domain"/>
    <property type="match status" value="1"/>
</dbReference>
<dbReference type="InterPro" id="IPR000961">
    <property type="entry name" value="AGC-kinase_C"/>
</dbReference>
<keyword evidence="5" id="KW-0808">Transferase</keyword>
<evidence type="ECO:0000256" key="4">
    <source>
        <dbReference type="ARBA" id="ARBA00022553"/>
    </source>
</evidence>
<keyword evidence="3" id="KW-0723">Serine/threonine-protein kinase</keyword>
<dbReference type="InterPro" id="IPR000719">
    <property type="entry name" value="Prot_kinase_dom"/>
</dbReference>
<dbReference type="Pfam" id="PF00069">
    <property type="entry name" value="Pkinase"/>
    <property type="match status" value="1"/>
</dbReference>
<dbReference type="Gene3D" id="1.10.510.10">
    <property type="entry name" value="Transferase(Phosphotransferase) domain 1"/>
    <property type="match status" value="1"/>
</dbReference>
<dbReference type="PROSITE" id="PS51285">
    <property type="entry name" value="AGC_KINASE_CTER"/>
    <property type="match status" value="1"/>
</dbReference>
<dbReference type="FunFam" id="1.10.510.10:FF:000527">
    <property type="entry name" value="Non-specific serine/threonine protein kinase"/>
    <property type="match status" value="1"/>
</dbReference>
<dbReference type="SMART" id="SM00312">
    <property type="entry name" value="PX"/>
    <property type="match status" value="1"/>
</dbReference>
<evidence type="ECO:0000256" key="11">
    <source>
        <dbReference type="PROSITE-ProRule" id="PRU10141"/>
    </source>
</evidence>
<dbReference type="FunFam" id="3.30.200.20:FF:000524">
    <property type="entry name" value="Non-specific serine/threonine protein kinase"/>
    <property type="match status" value="1"/>
</dbReference>
<dbReference type="EMBL" id="FR824143">
    <property type="protein sequence ID" value="CCA20588.1"/>
    <property type="molecule type" value="Genomic_DNA"/>
</dbReference>
<dbReference type="SUPFAM" id="SSF56112">
    <property type="entry name" value="Protein kinase-like (PK-like)"/>
    <property type="match status" value="1"/>
</dbReference>
<dbReference type="PANTHER" id="PTHR24351">
    <property type="entry name" value="RIBOSOMAL PROTEIN S6 KINASE"/>
    <property type="match status" value="1"/>
</dbReference>
<dbReference type="GO" id="GO:0004674">
    <property type="term" value="F:protein serine/threonine kinase activity"/>
    <property type="evidence" value="ECO:0007669"/>
    <property type="project" value="UniProtKB-KW"/>
</dbReference>
<dbReference type="GO" id="GO:0035091">
    <property type="term" value="F:phosphatidylinositol binding"/>
    <property type="evidence" value="ECO:0007669"/>
    <property type="project" value="InterPro"/>
</dbReference>
<feature type="region of interest" description="Disordered" evidence="12">
    <location>
        <begin position="1071"/>
        <end position="1091"/>
    </location>
</feature>
<feature type="domain" description="PX" evidence="14">
    <location>
        <begin position="397"/>
        <end position="517"/>
    </location>
</feature>
<comment type="similarity">
    <text evidence="1">Belongs to the protein kinase superfamily. AGC Ser/Thr protein kinase family.</text>
</comment>
<evidence type="ECO:0000259" key="13">
    <source>
        <dbReference type="PROSITE" id="PS50011"/>
    </source>
</evidence>
<evidence type="ECO:0000259" key="14">
    <source>
        <dbReference type="PROSITE" id="PS50195"/>
    </source>
</evidence>
<dbReference type="CDD" id="cd05123">
    <property type="entry name" value="STKc_AGC"/>
    <property type="match status" value="1"/>
</dbReference>
<feature type="domain" description="Protein kinase" evidence="13">
    <location>
        <begin position="601"/>
        <end position="866"/>
    </location>
</feature>
<dbReference type="SMART" id="SM00220">
    <property type="entry name" value="S_TKc"/>
    <property type="match status" value="1"/>
</dbReference>
<name>F0WH73_9STRA</name>
<feature type="compositionally biased region" description="Basic and acidic residues" evidence="12">
    <location>
        <begin position="1071"/>
        <end position="1086"/>
    </location>
</feature>
<proteinExistence type="inferred from homology"/>
<evidence type="ECO:0000256" key="10">
    <source>
        <dbReference type="ARBA" id="ARBA00048679"/>
    </source>
</evidence>
<reference evidence="16" key="1">
    <citation type="journal article" date="2011" name="PLoS Biol.">
        <title>Gene gain and loss during evolution of obligate parasitism in the white rust pathogen of Arabidopsis thaliana.</title>
        <authorList>
            <person name="Kemen E."/>
            <person name="Gardiner A."/>
            <person name="Schultz-Larsen T."/>
            <person name="Kemen A.C."/>
            <person name="Balmuth A.L."/>
            <person name="Robert-Seilaniantz A."/>
            <person name="Bailey K."/>
            <person name="Holub E."/>
            <person name="Studholme D.J."/>
            <person name="Maclean D."/>
            <person name="Jones J.D."/>
        </authorList>
    </citation>
    <scope>NUCLEOTIDE SEQUENCE</scope>
</reference>
<evidence type="ECO:0000256" key="2">
    <source>
        <dbReference type="ARBA" id="ARBA00012513"/>
    </source>
</evidence>
<dbReference type="InterPro" id="IPR001683">
    <property type="entry name" value="PX_dom"/>
</dbReference>
<evidence type="ECO:0000256" key="12">
    <source>
        <dbReference type="SAM" id="MobiDB-lite"/>
    </source>
</evidence>
<evidence type="ECO:0000313" key="16">
    <source>
        <dbReference type="EMBL" id="CCA20588.1"/>
    </source>
</evidence>
<evidence type="ECO:0000256" key="9">
    <source>
        <dbReference type="ARBA" id="ARBA00047899"/>
    </source>
</evidence>
<comment type="catalytic activity">
    <reaction evidence="10">
        <text>L-seryl-[protein] + ATP = O-phospho-L-seryl-[protein] + ADP + H(+)</text>
        <dbReference type="Rhea" id="RHEA:17989"/>
        <dbReference type="Rhea" id="RHEA-COMP:9863"/>
        <dbReference type="Rhea" id="RHEA-COMP:11604"/>
        <dbReference type="ChEBI" id="CHEBI:15378"/>
        <dbReference type="ChEBI" id="CHEBI:29999"/>
        <dbReference type="ChEBI" id="CHEBI:30616"/>
        <dbReference type="ChEBI" id="CHEBI:83421"/>
        <dbReference type="ChEBI" id="CHEBI:456216"/>
        <dbReference type="EC" id="2.7.11.1"/>
    </reaction>
</comment>
<feature type="region of interest" description="Disordered" evidence="12">
    <location>
        <begin position="521"/>
        <end position="572"/>
    </location>
</feature>
<evidence type="ECO:0000256" key="8">
    <source>
        <dbReference type="ARBA" id="ARBA00022840"/>
    </source>
</evidence>
<dbReference type="PROSITE" id="PS50011">
    <property type="entry name" value="PROTEIN_KINASE_DOM"/>
    <property type="match status" value="1"/>
</dbReference>
<feature type="region of interest" description="Disordered" evidence="12">
    <location>
        <begin position="231"/>
        <end position="257"/>
    </location>
</feature>
<feature type="compositionally biased region" description="Polar residues" evidence="12">
    <location>
        <begin position="545"/>
        <end position="557"/>
    </location>
</feature>
<dbReference type="HOGENOM" id="CLU_009612_0_0_1"/>
<dbReference type="Gene3D" id="3.30.1520.10">
    <property type="entry name" value="Phox-like domain"/>
    <property type="match status" value="1"/>
</dbReference>
<feature type="domain" description="AGC-kinase C-terminal" evidence="15">
    <location>
        <begin position="867"/>
        <end position="924"/>
    </location>
</feature>
<organism evidence="16">
    <name type="scientific">Albugo laibachii Nc14</name>
    <dbReference type="NCBI Taxonomy" id="890382"/>
    <lineage>
        <taxon>Eukaryota</taxon>
        <taxon>Sar</taxon>
        <taxon>Stramenopiles</taxon>
        <taxon>Oomycota</taxon>
        <taxon>Peronosporomycetes</taxon>
        <taxon>Albuginales</taxon>
        <taxon>Albuginaceae</taxon>
        <taxon>Albugo</taxon>
    </lineage>
</organism>
<keyword evidence="8 11" id="KW-0067">ATP-binding</keyword>
<dbReference type="SUPFAM" id="SSF64268">
    <property type="entry name" value="PX domain"/>
    <property type="match status" value="1"/>
</dbReference>
<comment type="catalytic activity">
    <reaction evidence="9">
        <text>L-threonyl-[protein] + ATP = O-phospho-L-threonyl-[protein] + ADP + H(+)</text>
        <dbReference type="Rhea" id="RHEA:46608"/>
        <dbReference type="Rhea" id="RHEA-COMP:11060"/>
        <dbReference type="Rhea" id="RHEA-COMP:11605"/>
        <dbReference type="ChEBI" id="CHEBI:15378"/>
        <dbReference type="ChEBI" id="CHEBI:30013"/>
        <dbReference type="ChEBI" id="CHEBI:30616"/>
        <dbReference type="ChEBI" id="CHEBI:61977"/>
        <dbReference type="ChEBI" id="CHEBI:456216"/>
        <dbReference type="EC" id="2.7.11.1"/>
    </reaction>
</comment>
<dbReference type="InterPro" id="IPR011009">
    <property type="entry name" value="Kinase-like_dom_sf"/>
</dbReference>
<dbReference type="PROSITE" id="PS00107">
    <property type="entry name" value="PROTEIN_KINASE_ATP"/>
    <property type="match status" value="1"/>
</dbReference>
<feature type="binding site" evidence="11">
    <location>
        <position position="630"/>
    </location>
    <ligand>
        <name>ATP</name>
        <dbReference type="ChEBI" id="CHEBI:30616"/>
    </ligand>
</feature>
<evidence type="ECO:0000256" key="6">
    <source>
        <dbReference type="ARBA" id="ARBA00022741"/>
    </source>
</evidence>
<dbReference type="PROSITE" id="PS50195">
    <property type="entry name" value="PX"/>
    <property type="match status" value="1"/>
</dbReference>
<keyword evidence="6 11" id="KW-0547">Nucleotide-binding</keyword>
<reference evidence="16" key="2">
    <citation type="submission" date="2011-02" db="EMBL/GenBank/DDBJ databases">
        <authorList>
            <person name="MacLean D."/>
        </authorList>
    </citation>
    <scope>NUCLEOTIDE SEQUENCE</scope>
</reference>
<feature type="region of interest" description="Disordered" evidence="12">
    <location>
        <begin position="53"/>
        <end position="74"/>
    </location>
</feature>
<evidence type="ECO:0000256" key="1">
    <source>
        <dbReference type="ARBA" id="ARBA00009903"/>
    </source>
</evidence>
<dbReference type="InterPro" id="IPR008271">
    <property type="entry name" value="Ser/Thr_kinase_AS"/>
</dbReference>
<evidence type="ECO:0000256" key="7">
    <source>
        <dbReference type="ARBA" id="ARBA00022777"/>
    </source>
</evidence>
<keyword evidence="7 16" id="KW-0418">Kinase</keyword>
<evidence type="ECO:0000256" key="3">
    <source>
        <dbReference type="ARBA" id="ARBA00022527"/>
    </source>
</evidence>
<dbReference type="AlphaFoldDB" id="F0WH73"/>
<dbReference type="Pfam" id="PF00787">
    <property type="entry name" value="PX"/>
    <property type="match status" value="1"/>
</dbReference>
<evidence type="ECO:0000259" key="15">
    <source>
        <dbReference type="PROSITE" id="PS51285"/>
    </source>
</evidence>
<accession>F0WH73</accession>
<dbReference type="InterPro" id="IPR017441">
    <property type="entry name" value="Protein_kinase_ATP_BS"/>
</dbReference>
<gene>
    <name evidence="16" type="primary">AlNc14C98G5941</name>
    <name evidence="16" type="ORF">ALNC14_067310</name>
</gene>